<dbReference type="EMBL" id="KB610369">
    <property type="protein sequence ID" value="EMH76287.1"/>
    <property type="molecule type" value="Genomic_DNA"/>
</dbReference>
<reference evidence="2 3" key="1">
    <citation type="submission" date="2013-01" db="EMBL/GenBank/DDBJ databases">
        <authorList>
            <person name="Hannick L."/>
            <person name="Zafar N."/>
            <person name="Lorenzi H."/>
            <person name="Ali I.A."/>
            <person name="Petri W.P."/>
            <person name="Caler E."/>
        </authorList>
    </citation>
    <scope>NUCLEOTIDE SEQUENCE [LARGE SCALE GENOMIC DNA]</scope>
    <source>
        <strain evidence="3">HM3:IMSS-B</strain>
    </source>
</reference>
<dbReference type="InterPro" id="IPR010008">
    <property type="entry name" value="Vibrio_Phage_CTX_RstB"/>
</dbReference>
<dbReference type="AlphaFoldDB" id="M3UXC1"/>
<feature type="region of interest" description="Disordered" evidence="1">
    <location>
        <begin position="79"/>
        <end position="100"/>
    </location>
</feature>
<dbReference type="Pfam" id="PF07459">
    <property type="entry name" value="CTX_RstB"/>
    <property type="match status" value="1"/>
</dbReference>
<dbReference type="VEuPathDB" id="AmoebaDB:EHI8A_100320"/>
<dbReference type="Proteomes" id="UP000030781">
    <property type="component" value="Unassembled WGS sequence"/>
</dbReference>
<gene>
    <name evidence="2" type="ORF">EHI8A_100320</name>
</gene>
<organism evidence="2 3">
    <name type="scientific">Entamoeba histolytica HM-1:IMSS-B</name>
    <dbReference type="NCBI Taxonomy" id="885319"/>
    <lineage>
        <taxon>Eukaryota</taxon>
        <taxon>Amoebozoa</taxon>
        <taxon>Evosea</taxon>
        <taxon>Archamoebae</taxon>
        <taxon>Mastigamoebida</taxon>
        <taxon>Entamoebidae</taxon>
        <taxon>Entamoeba</taxon>
    </lineage>
</organism>
<sequence>MTRVIYLGITIHEGTSTKSGTPRPYKIQQVHYATDAQPRKDLKMSSGYEPQSQQVSDEAVSRFAKLPALTEVELIWTPIPNNPQRNEVGGFKVVQQQHSA</sequence>
<proteinExistence type="predicted"/>
<accession>M3UXC1</accession>
<feature type="region of interest" description="Disordered" evidence="1">
    <location>
        <begin position="34"/>
        <end position="56"/>
    </location>
</feature>
<protein>
    <submittedName>
        <fullName evidence="2">Uncharacterized protein</fullName>
    </submittedName>
</protein>
<evidence type="ECO:0000313" key="3">
    <source>
        <dbReference type="Proteomes" id="UP000030781"/>
    </source>
</evidence>
<evidence type="ECO:0000313" key="2">
    <source>
        <dbReference type="EMBL" id="EMH76287.1"/>
    </source>
</evidence>
<name>M3UXC1_ENTH1</name>
<evidence type="ECO:0000256" key="1">
    <source>
        <dbReference type="SAM" id="MobiDB-lite"/>
    </source>
</evidence>